<dbReference type="InterPro" id="IPR046455">
    <property type="entry name" value="Sec7/BIG1-like_C"/>
</dbReference>
<gene>
    <name evidence="3" type="ORF">HPB52_009334</name>
</gene>
<reference evidence="3" key="1">
    <citation type="journal article" date="2020" name="Cell">
        <title>Large-Scale Comparative Analyses of Tick Genomes Elucidate Their Genetic Diversity and Vector Capacities.</title>
        <authorList>
            <consortium name="Tick Genome and Microbiome Consortium (TIGMIC)"/>
            <person name="Jia N."/>
            <person name="Wang J."/>
            <person name="Shi W."/>
            <person name="Du L."/>
            <person name="Sun Y."/>
            <person name="Zhan W."/>
            <person name="Jiang J.F."/>
            <person name="Wang Q."/>
            <person name="Zhang B."/>
            <person name="Ji P."/>
            <person name="Bell-Sakyi L."/>
            <person name="Cui X.M."/>
            <person name="Yuan T.T."/>
            <person name="Jiang B.G."/>
            <person name="Yang W.F."/>
            <person name="Lam T.T."/>
            <person name="Chang Q.C."/>
            <person name="Ding S.J."/>
            <person name="Wang X.J."/>
            <person name="Zhu J.G."/>
            <person name="Ruan X.D."/>
            <person name="Zhao L."/>
            <person name="Wei J.T."/>
            <person name="Ye R.Z."/>
            <person name="Que T.C."/>
            <person name="Du C.H."/>
            <person name="Zhou Y.H."/>
            <person name="Cheng J.X."/>
            <person name="Dai P.F."/>
            <person name="Guo W.B."/>
            <person name="Han X.H."/>
            <person name="Huang E.J."/>
            <person name="Li L.F."/>
            <person name="Wei W."/>
            <person name="Gao Y.C."/>
            <person name="Liu J.Z."/>
            <person name="Shao H.Z."/>
            <person name="Wang X."/>
            <person name="Wang C.C."/>
            <person name="Yang T.C."/>
            <person name="Huo Q.B."/>
            <person name="Li W."/>
            <person name="Chen H.Y."/>
            <person name="Chen S.E."/>
            <person name="Zhou L.G."/>
            <person name="Ni X.B."/>
            <person name="Tian J.H."/>
            <person name="Sheng Y."/>
            <person name="Liu T."/>
            <person name="Pan Y.S."/>
            <person name="Xia L.Y."/>
            <person name="Li J."/>
            <person name="Zhao F."/>
            <person name="Cao W.C."/>
        </authorList>
    </citation>
    <scope>NUCLEOTIDE SEQUENCE</scope>
    <source>
        <strain evidence="3">Rsan-2018</strain>
    </source>
</reference>
<feature type="domain" description="Sec7/BIG1-like C-terminal" evidence="2">
    <location>
        <begin position="75"/>
        <end position="306"/>
    </location>
</feature>
<protein>
    <recommendedName>
        <fullName evidence="2">Sec7/BIG1-like C-terminal domain-containing protein</fullName>
    </recommendedName>
</protein>
<dbReference type="EMBL" id="JABSTV010001246">
    <property type="protein sequence ID" value="KAH7976147.1"/>
    <property type="molecule type" value="Genomic_DNA"/>
</dbReference>
<feature type="compositionally biased region" description="Low complexity" evidence="1">
    <location>
        <begin position="105"/>
        <end position="122"/>
    </location>
</feature>
<proteinExistence type="predicted"/>
<evidence type="ECO:0000313" key="4">
    <source>
        <dbReference type="Proteomes" id="UP000821837"/>
    </source>
</evidence>
<organism evidence="3 4">
    <name type="scientific">Rhipicephalus sanguineus</name>
    <name type="common">Brown dog tick</name>
    <name type="synonym">Ixodes sanguineus</name>
    <dbReference type="NCBI Taxonomy" id="34632"/>
    <lineage>
        <taxon>Eukaryota</taxon>
        <taxon>Metazoa</taxon>
        <taxon>Ecdysozoa</taxon>
        <taxon>Arthropoda</taxon>
        <taxon>Chelicerata</taxon>
        <taxon>Arachnida</taxon>
        <taxon>Acari</taxon>
        <taxon>Parasitiformes</taxon>
        <taxon>Ixodida</taxon>
        <taxon>Ixodoidea</taxon>
        <taxon>Ixodidae</taxon>
        <taxon>Rhipicephalinae</taxon>
        <taxon>Rhipicephalus</taxon>
        <taxon>Rhipicephalus</taxon>
    </lineage>
</organism>
<dbReference type="Pfam" id="PF20252">
    <property type="entry name" value="BIG2_C"/>
    <property type="match status" value="1"/>
</dbReference>
<evidence type="ECO:0000256" key="1">
    <source>
        <dbReference type="SAM" id="MobiDB-lite"/>
    </source>
</evidence>
<comment type="caution">
    <text evidence="3">The sequence shown here is derived from an EMBL/GenBank/DDBJ whole genome shotgun (WGS) entry which is preliminary data.</text>
</comment>
<feature type="region of interest" description="Disordered" evidence="1">
    <location>
        <begin position="24"/>
        <end position="55"/>
    </location>
</feature>
<name>A0A9D4QE54_RHISA</name>
<dbReference type="Proteomes" id="UP000821837">
    <property type="component" value="Chromosome 10"/>
</dbReference>
<feature type="region of interest" description="Disordered" evidence="1">
    <location>
        <begin position="105"/>
        <end position="127"/>
    </location>
</feature>
<dbReference type="VEuPathDB" id="VectorBase:RSAN_055228"/>
<sequence length="318" mass="36319">MSSFSLKERAFRLRDIACCHSAKKAQSQQSKNAGSSTATTTPSDGTHRRKKLPRAVPLPLRQDEVLFNSLKIKCVVQLELIQTIDNIVFFPATSRKEDAENLAAAQAEVAPSQQQQQQPTAPGGMGHLTERFARSLSLDQQQQQEEQGMYSFLTSAQLLQLVDCLLESHRFAKAFNSDSEQRNLLWRAGFRGNVKPNLLTQEAQSLACVLRILFRMYRDDGRQEAWHTVQDRLIGVCREALEYYLALATESHRESWDSLLLLFLTRVQRLDDERFRAHASVYYPYLCELTCMEVKPAIRAVLRKFFLRVGTAFNVSHH</sequence>
<keyword evidence="4" id="KW-1185">Reference proteome</keyword>
<dbReference type="AlphaFoldDB" id="A0A9D4QE54"/>
<evidence type="ECO:0000259" key="2">
    <source>
        <dbReference type="Pfam" id="PF20252"/>
    </source>
</evidence>
<feature type="compositionally biased region" description="Polar residues" evidence="1">
    <location>
        <begin position="24"/>
        <end position="44"/>
    </location>
</feature>
<evidence type="ECO:0000313" key="3">
    <source>
        <dbReference type="EMBL" id="KAH7976147.1"/>
    </source>
</evidence>
<accession>A0A9D4QE54</accession>
<reference evidence="3" key="2">
    <citation type="submission" date="2021-09" db="EMBL/GenBank/DDBJ databases">
        <authorList>
            <person name="Jia N."/>
            <person name="Wang J."/>
            <person name="Shi W."/>
            <person name="Du L."/>
            <person name="Sun Y."/>
            <person name="Zhan W."/>
            <person name="Jiang J."/>
            <person name="Wang Q."/>
            <person name="Zhang B."/>
            <person name="Ji P."/>
            <person name="Sakyi L.B."/>
            <person name="Cui X."/>
            <person name="Yuan T."/>
            <person name="Jiang B."/>
            <person name="Yang W."/>
            <person name="Lam T.T.-Y."/>
            <person name="Chang Q."/>
            <person name="Ding S."/>
            <person name="Wang X."/>
            <person name="Zhu J."/>
            <person name="Ruan X."/>
            <person name="Zhao L."/>
            <person name="Wei J."/>
            <person name="Que T."/>
            <person name="Du C."/>
            <person name="Cheng J."/>
            <person name="Dai P."/>
            <person name="Han X."/>
            <person name="Huang E."/>
            <person name="Gao Y."/>
            <person name="Liu J."/>
            <person name="Shao H."/>
            <person name="Ye R."/>
            <person name="Li L."/>
            <person name="Wei W."/>
            <person name="Wang X."/>
            <person name="Wang C."/>
            <person name="Huo Q."/>
            <person name="Li W."/>
            <person name="Guo W."/>
            <person name="Chen H."/>
            <person name="Chen S."/>
            <person name="Zhou L."/>
            <person name="Zhou L."/>
            <person name="Ni X."/>
            <person name="Tian J."/>
            <person name="Zhou Y."/>
            <person name="Sheng Y."/>
            <person name="Liu T."/>
            <person name="Pan Y."/>
            <person name="Xia L."/>
            <person name="Li J."/>
            <person name="Zhao F."/>
            <person name="Cao W."/>
        </authorList>
    </citation>
    <scope>NUCLEOTIDE SEQUENCE</scope>
    <source>
        <strain evidence="3">Rsan-2018</strain>
        <tissue evidence="3">Larvae</tissue>
    </source>
</reference>